<dbReference type="AlphaFoldDB" id="A0A2H0WP37"/>
<dbReference type="GO" id="GO:0046872">
    <property type="term" value="F:metal ion binding"/>
    <property type="evidence" value="ECO:0007669"/>
    <property type="project" value="UniProtKB-KW"/>
</dbReference>
<sequence length="253" mass="27854">MPDGYIKTSEEIKIMAEGGKLLSRILEDVLKKIEPGLSTLEIDRWIDEGIAFVGGTPSFKLVPRYHWASCVGLNDEVVHSIPKENKIIKKGDLLKIDLGMLWRGFQSDMAWTIKVPSGTDPFLEAGKKALKEAIKVARAGNRVGHISQKIQEVIETAGYRPVEALTGHGIGRKMHEDPLIPGVLKGKLEETPLLRSGMTIAIEVIYNQGEEKIVLENDGWTVSTKDGKISGLFENTIAITNSEPLALTPFTWG</sequence>
<dbReference type="GO" id="GO:0070006">
    <property type="term" value="F:metalloaminopeptidase activity"/>
    <property type="evidence" value="ECO:0007669"/>
    <property type="project" value="InterPro"/>
</dbReference>
<evidence type="ECO:0000256" key="4">
    <source>
        <dbReference type="ARBA" id="ARBA00022723"/>
    </source>
</evidence>
<evidence type="ECO:0000313" key="8">
    <source>
        <dbReference type="EMBL" id="PIS14403.1"/>
    </source>
</evidence>
<dbReference type="EMBL" id="PEZI01000058">
    <property type="protein sequence ID" value="PIS14403.1"/>
    <property type="molecule type" value="Genomic_DNA"/>
</dbReference>
<organism evidence="8 9">
    <name type="scientific">Candidatus Shapirobacteria bacterium CG09_land_8_20_14_0_10_39_12</name>
    <dbReference type="NCBI Taxonomy" id="1974885"/>
    <lineage>
        <taxon>Bacteria</taxon>
        <taxon>Candidatus Shapironibacteriota</taxon>
    </lineage>
</organism>
<comment type="catalytic activity">
    <reaction evidence="6">
        <text>Release of N-terminal amino acids, preferentially methionine, from peptides and arylamides.</text>
        <dbReference type="EC" id="3.4.11.18"/>
    </reaction>
</comment>
<keyword evidence="3 6" id="KW-0645">Protease</keyword>
<evidence type="ECO:0000259" key="7">
    <source>
        <dbReference type="Pfam" id="PF00557"/>
    </source>
</evidence>
<dbReference type="InterPro" id="IPR036005">
    <property type="entry name" value="Creatinase/aminopeptidase-like"/>
</dbReference>
<name>A0A2H0WP37_9BACT</name>
<evidence type="ECO:0000256" key="2">
    <source>
        <dbReference type="ARBA" id="ARBA00022438"/>
    </source>
</evidence>
<comment type="caution">
    <text evidence="8">The sequence shown here is derived from an EMBL/GenBank/DDBJ whole genome shotgun (WGS) entry which is preliminary data.</text>
</comment>
<evidence type="ECO:0000256" key="1">
    <source>
        <dbReference type="ARBA" id="ARBA00002521"/>
    </source>
</evidence>
<protein>
    <recommendedName>
        <fullName evidence="6">Methionine aminopeptidase</fullName>
        <ecNumber evidence="6">3.4.11.18</ecNumber>
    </recommendedName>
</protein>
<dbReference type="InterPro" id="IPR002467">
    <property type="entry name" value="Pept_M24A_MAP1"/>
</dbReference>
<comment type="cofactor">
    <cofactor evidence="6">
        <name>Co(2+)</name>
        <dbReference type="ChEBI" id="CHEBI:48828"/>
    </cofactor>
    <cofactor evidence="6">
        <name>Zn(2+)</name>
        <dbReference type="ChEBI" id="CHEBI:29105"/>
    </cofactor>
    <cofactor evidence="6">
        <name>Mn(2+)</name>
        <dbReference type="ChEBI" id="CHEBI:29035"/>
    </cofactor>
    <cofactor evidence="6">
        <name>Fe(2+)</name>
        <dbReference type="ChEBI" id="CHEBI:29033"/>
    </cofactor>
    <text evidence="6">Binds 2 divalent metal cations per subunit. Has a high-affinity and a low affinity metal-binding site. The true nature of the physiological cofactor is under debate. The enzyme is active with cobalt, zinc, manganese or divalent iron ions.</text>
</comment>
<comment type="similarity">
    <text evidence="6">Belongs to the peptidase M24A family.</text>
</comment>
<dbReference type="Pfam" id="PF00557">
    <property type="entry name" value="Peptidase_M24"/>
    <property type="match status" value="1"/>
</dbReference>
<dbReference type="GO" id="GO:0005829">
    <property type="term" value="C:cytosol"/>
    <property type="evidence" value="ECO:0007669"/>
    <property type="project" value="TreeGrafter"/>
</dbReference>
<dbReference type="GO" id="GO:0004239">
    <property type="term" value="F:initiator methionyl aminopeptidase activity"/>
    <property type="evidence" value="ECO:0007669"/>
    <property type="project" value="UniProtKB-EC"/>
</dbReference>
<dbReference type="EC" id="3.4.11.18" evidence="6"/>
<evidence type="ECO:0000256" key="3">
    <source>
        <dbReference type="ARBA" id="ARBA00022670"/>
    </source>
</evidence>
<keyword evidence="5" id="KW-0378">Hydrolase</keyword>
<dbReference type="NCBIfam" id="TIGR00500">
    <property type="entry name" value="met_pdase_I"/>
    <property type="match status" value="1"/>
</dbReference>
<feature type="domain" description="Peptidase M24" evidence="7">
    <location>
        <begin position="14"/>
        <end position="218"/>
    </location>
</feature>
<evidence type="ECO:0000256" key="5">
    <source>
        <dbReference type="ARBA" id="ARBA00022801"/>
    </source>
</evidence>
<dbReference type="PRINTS" id="PR00599">
    <property type="entry name" value="MAPEPTIDASE"/>
</dbReference>
<dbReference type="PANTHER" id="PTHR43330">
    <property type="entry name" value="METHIONINE AMINOPEPTIDASE"/>
    <property type="match status" value="1"/>
</dbReference>
<dbReference type="Gene3D" id="3.90.230.10">
    <property type="entry name" value="Creatinase/methionine aminopeptidase superfamily"/>
    <property type="match status" value="1"/>
</dbReference>
<dbReference type="SUPFAM" id="SSF55920">
    <property type="entry name" value="Creatinase/aminopeptidase"/>
    <property type="match status" value="1"/>
</dbReference>
<dbReference type="PANTHER" id="PTHR43330:SF27">
    <property type="entry name" value="METHIONINE AMINOPEPTIDASE"/>
    <property type="match status" value="1"/>
</dbReference>
<dbReference type="GO" id="GO:0006508">
    <property type="term" value="P:proteolysis"/>
    <property type="evidence" value="ECO:0007669"/>
    <property type="project" value="UniProtKB-KW"/>
</dbReference>
<keyword evidence="2 6" id="KW-0031">Aminopeptidase</keyword>
<dbReference type="InterPro" id="IPR000994">
    <property type="entry name" value="Pept_M24"/>
</dbReference>
<gene>
    <name evidence="8" type="primary">map</name>
    <name evidence="8" type="ORF">COT64_02825</name>
</gene>
<evidence type="ECO:0000313" key="9">
    <source>
        <dbReference type="Proteomes" id="UP000230775"/>
    </source>
</evidence>
<dbReference type="Proteomes" id="UP000230775">
    <property type="component" value="Unassembled WGS sequence"/>
</dbReference>
<comment type="function">
    <text evidence="1">Removes the N-terminal methionine from nascent proteins. The N-terminal methionine is often cleaved when the second residue in the primary sequence is small and uncharged (Met-Ala-, Cys, Gly, Pro, Ser, Thr, or Val). Requires deformylation of the N(alpha)-formylated initiator methionine before it can be hydrolyzed.</text>
</comment>
<proteinExistence type="inferred from homology"/>
<dbReference type="InterPro" id="IPR001714">
    <property type="entry name" value="Pept_M24_MAP"/>
</dbReference>
<keyword evidence="4 6" id="KW-0479">Metal-binding</keyword>
<accession>A0A2H0WP37</accession>
<reference evidence="9" key="1">
    <citation type="submission" date="2017-09" db="EMBL/GenBank/DDBJ databases">
        <title>Depth-based differentiation of microbial function through sediment-hosted aquifers and enrichment of novel symbionts in the deep terrestrial subsurface.</title>
        <authorList>
            <person name="Probst A.J."/>
            <person name="Ladd B."/>
            <person name="Jarett J.K."/>
            <person name="Geller-Mcgrath D.E."/>
            <person name="Sieber C.M.K."/>
            <person name="Emerson J.B."/>
            <person name="Anantharaman K."/>
            <person name="Thomas B.C."/>
            <person name="Malmstrom R."/>
            <person name="Stieglmeier M."/>
            <person name="Klingl A."/>
            <person name="Woyke T."/>
            <person name="Ryan C.M."/>
            <person name="Banfield J.F."/>
        </authorList>
    </citation>
    <scope>NUCLEOTIDE SEQUENCE [LARGE SCALE GENOMIC DNA]</scope>
</reference>
<evidence type="ECO:0000256" key="6">
    <source>
        <dbReference type="RuleBase" id="RU003653"/>
    </source>
</evidence>